<reference evidence="1" key="1">
    <citation type="journal article" date="2022" name="bioRxiv">
        <title>Sequencing and chromosome-scale assembly of the giantPleurodeles waltlgenome.</title>
        <authorList>
            <person name="Brown T."/>
            <person name="Elewa A."/>
            <person name="Iarovenko S."/>
            <person name="Subramanian E."/>
            <person name="Araus A.J."/>
            <person name="Petzold A."/>
            <person name="Susuki M."/>
            <person name="Suzuki K.-i.T."/>
            <person name="Hayashi T."/>
            <person name="Toyoda A."/>
            <person name="Oliveira C."/>
            <person name="Osipova E."/>
            <person name="Leigh N.D."/>
            <person name="Simon A."/>
            <person name="Yun M.H."/>
        </authorList>
    </citation>
    <scope>NUCLEOTIDE SEQUENCE</scope>
    <source>
        <strain evidence="1">20211129_DDA</strain>
        <tissue evidence="1">Liver</tissue>
    </source>
</reference>
<proteinExistence type="predicted"/>
<protein>
    <submittedName>
        <fullName evidence="1">Uncharacterized protein</fullName>
    </submittedName>
</protein>
<comment type="caution">
    <text evidence="1">The sequence shown here is derived from an EMBL/GenBank/DDBJ whole genome shotgun (WGS) entry which is preliminary data.</text>
</comment>
<sequence>MRAFEGSKVVSAVGDPVCEVESCVVGVGGEGGLVGGESGEELLFRDLVPLSTRDGLSAEVGGLASECEVDAAVVGPVQGRGVAEEDVFAGGEDRVERVSGDVGGGVHQLFEAEVGEVVEQGGGVGVVVLFQMEVEVA</sequence>
<organism evidence="1 2">
    <name type="scientific">Pleurodeles waltl</name>
    <name type="common">Iberian ribbed newt</name>
    <dbReference type="NCBI Taxonomy" id="8319"/>
    <lineage>
        <taxon>Eukaryota</taxon>
        <taxon>Metazoa</taxon>
        <taxon>Chordata</taxon>
        <taxon>Craniata</taxon>
        <taxon>Vertebrata</taxon>
        <taxon>Euteleostomi</taxon>
        <taxon>Amphibia</taxon>
        <taxon>Batrachia</taxon>
        <taxon>Caudata</taxon>
        <taxon>Salamandroidea</taxon>
        <taxon>Salamandridae</taxon>
        <taxon>Pleurodelinae</taxon>
        <taxon>Pleurodeles</taxon>
    </lineage>
</organism>
<evidence type="ECO:0000313" key="1">
    <source>
        <dbReference type="EMBL" id="KAJ1118479.1"/>
    </source>
</evidence>
<accession>A0AAV7NTZ5</accession>
<dbReference type="Proteomes" id="UP001066276">
    <property type="component" value="Chromosome 8"/>
</dbReference>
<name>A0AAV7NTZ5_PLEWA</name>
<evidence type="ECO:0000313" key="2">
    <source>
        <dbReference type="Proteomes" id="UP001066276"/>
    </source>
</evidence>
<dbReference type="EMBL" id="JANPWB010000012">
    <property type="protein sequence ID" value="KAJ1118479.1"/>
    <property type="molecule type" value="Genomic_DNA"/>
</dbReference>
<dbReference type="AlphaFoldDB" id="A0AAV7NTZ5"/>
<keyword evidence="2" id="KW-1185">Reference proteome</keyword>
<gene>
    <name evidence="1" type="ORF">NDU88_006670</name>
</gene>